<evidence type="ECO:0000256" key="5">
    <source>
        <dbReference type="ARBA" id="ARBA00022692"/>
    </source>
</evidence>
<evidence type="ECO:0000256" key="1">
    <source>
        <dbReference type="ARBA" id="ARBA00001913"/>
    </source>
</evidence>
<keyword evidence="13" id="KW-1185">Reference proteome</keyword>
<dbReference type="AlphaFoldDB" id="A0A3B3SUC8"/>
<dbReference type="GO" id="GO:0017128">
    <property type="term" value="F:phospholipid scramblase activity"/>
    <property type="evidence" value="ECO:0007669"/>
    <property type="project" value="InterPro"/>
</dbReference>
<evidence type="ECO:0000256" key="10">
    <source>
        <dbReference type="ARBA" id="ARBA00023288"/>
    </source>
</evidence>
<accession>A0A3B3SUC8</accession>
<reference evidence="12" key="2">
    <citation type="submission" date="2025-09" db="UniProtKB">
        <authorList>
            <consortium name="Ensembl"/>
        </authorList>
    </citation>
    <scope>IDENTIFICATION</scope>
</reference>
<comment type="function">
    <text evidence="11">May mediate accelerated ATP-independent bidirectional transbilayer migration of phospholipids upon binding calcium ions that results in a loss of phospholipid asymmetry in the plasma membrane.</text>
</comment>
<evidence type="ECO:0000256" key="8">
    <source>
        <dbReference type="ARBA" id="ARBA00023136"/>
    </source>
</evidence>
<dbReference type="PROSITE" id="PS51257">
    <property type="entry name" value="PROKAR_LIPOPROTEIN"/>
    <property type="match status" value="1"/>
</dbReference>
<name>A0A3B3SUC8_9TELE</name>
<dbReference type="Ensembl" id="ENSPKIT00000014779.1">
    <property type="protein sequence ID" value="ENSPKIP00000033883.1"/>
    <property type="gene ID" value="ENSPKIG00000013425.1"/>
</dbReference>
<comment type="similarity">
    <text evidence="3 11">Belongs to the phospholipid scramblase family.</text>
</comment>
<comment type="subcellular location">
    <subcellularLocation>
        <location evidence="2">Membrane</location>
        <topology evidence="2">Single-pass type II membrane protein</topology>
    </subcellularLocation>
</comment>
<evidence type="ECO:0000256" key="11">
    <source>
        <dbReference type="RuleBase" id="RU363116"/>
    </source>
</evidence>
<dbReference type="PANTHER" id="PTHR23248">
    <property type="entry name" value="PHOSPHOLIPID SCRAMBLASE-RELATED"/>
    <property type="match status" value="1"/>
</dbReference>
<sequence>MPGSRVPWDRLQTPATQHWTSGCRRGWIIYHYVCFLQIDELILVKLCPALSAFHYNNIYGIKNSLGQVVFYVVEESDCCSRFCCGSQRPFLLRVINNLGEEVIRISRPLNCCMQELEVQCPPGNPIGSVTQELHPFLPKFMIRNERDEPVLKLTGPFCICGCDTDFEVCTAIVHM</sequence>
<keyword evidence="7" id="KW-1133">Transmembrane helix</keyword>
<keyword evidence="6 11" id="KW-0106">Calcium</keyword>
<keyword evidence="4" id="KW-0597">Phosphoprotein</keyword>
<organism evidence="12 13">
    <name type="scientific">Paramormyrops kingsleyae</name>
    <dbReference type="NCBI Taxonomy" id="1676925"/>
    <lineage>
        <taxon>Eukaryota</taxon>
        <taxon>Metazoa</taxon>
        <taxon>Chordata</taxon>
        <taxon>Craniata</taxon>
        <taxon>Vertebrata</taxon>
        <taxon>Euteleostomi</taxon>
        <taxon>Actinopterygii</taxon>
        <taxon>Neopterygii</taxon>
        <taxon>Teleostei</taxon>
        <taxon>Osteoglossocephala</taxon>
        <taxon>Osteoglossomorpha</taxon>
        <taxon>Osteoglossiformes</taxon>
        <taxon>Mormyridae</taxon>
        <taxon>Paramormyrops</taxon>
    </lineage>
</organism>
<keyword evidence="5" id="KW-0812">Transmembrane</keyword>
<protein>
    <recommendedName>
        <fullName evidence="11">Phospholipid scramblase</fullName>
    </recommendedName>
</protein>
<dbReference type="PANTHER" id="PTHR23248:SF38">
    <property type="entry name" value="PHOSPHOLIPID SCRAMBLASE 1"/>
    <property type="match status" value="1"/>
</dbReference>
<evidence type="ECO:0000313" key="13">
    <source>
        <dbReference type="Proteomes" id="UP000261540"/>
    </source>
</evidence>
<keyword evidence="9 11" id="KW-0564">Palmitate</keyword>
<evidence type="ECO:0000256" key="6">
    <source>
        <dbReference type="ARBA" id="ARBA00022837"/>
    </source>
</evidence>
<evidence type="ECO:0000256" key="3">
    <source>
        <dbReference type="ARBA" id="ARBA00005350"/>
    </source>
</evidence>
<reference evidence="12" key="1">
    <citation type="submission" date="2025-08" db="UniProtKB">
        <authorList>
            <consortium name="Ensembl"/>
        </authorList>
    </citation>
    <scope>IDENTIFICATION</scope>
</reference>
<evidence type="ECO:0000313" key="12">
    <source>
        <dbReference type="Ensembl" id="ENSPKIP00000033883.1"/>
    </source>
</evidence>
<dbReference type="Proteomes" id="UP000261540">
    <property type="component" value="Unplaced"/>
</dbReference>
<dbReference type="GO" id="GO:0005886">
    <property type="term" value="C:plasma membrane"/>
    <property type="evidence" value="ECO:0007669"/>
    <property type="project" value="TreeGrafter"/>
</dbReference>
<dbReference type="Pfam" id="PF03803">
    <property type="entry name" value="Scramblase"/>
    <property type="match status" value="1"/>
</dbReference>
<evidence type="ECO:0000256" key="9">
    <source>
        <dbReference type="ARBA" id="ARBA00023139"/>
    </source>
</evidence>
<comment type="cofactor">
    <cofactor evidence="1 11">
        <name>Ca(2+)</name>
        <dbReference type="ChEBI" id="CHEBI:29108"/>
    </cofactor>
</comment>
<keyword evidence="10 11" id="KW-0449">Lipoprotein</keyword>
<evidence type="ECO:0000256" key="2">
    <source>
        <dbReference type="ARBA" id="ARBA00004606"/>
    </source>
</evidence>
<evidence type="ECO:0000256" key="7">
    <source>
        <dbReference type="ARBA" id="ARBA00022989"/>
    </source>
</evidence>
<keyword evidence="8" id="KW-0472">Membrane</keyword>
<proteinExistence type="inferred from homology"/>
<dbReference type="GeneTree" id="ENSGT00940000165699"/>
<evidence type="ECO:0000256" key="4">
    <source>
        <dbReference type="ARBA" id="ARBA00022553"/>
    </source>
</evidence>
<dbReference type="InterPro" id="IPR005552">
    <property type="entry name" value="Scramblase"/>
</dbReference>